<evidence type="ECO:0000313" key="1">
    <source>
        <dbReference type="EMBL" id="TGM18738.1"/>
    </source>
</evidence>
<keyword evidence="2" id="KW-1185">Reference proteome</keyword>
<organism evidence="1 2">
    <name type="scientific">Leptospira stimsonii</name>
    <dbReference type="NCBI Taxonomy" id="2202203"/>
    <lineage>
        <taxon>Bacteria</taxon>
        <taxon>Pseudomonadati</taxon>
        <taxon>Spirochaetota</taxon>
        <taxon>Spirochaetia</taxon>
        <taxon>Leptospirales</taxon>
        <taxon>Leptospiraceae</taxon>
        <taxon>Leptospira</taxon>
    </lineage>
</organism>
<comment type="caution">
    <text evidence="1">The sequence shown here is derived from an EMBL/GenBank/DDBJ whole genome shotgun (WGS) entry which is preliminary data.</text>
</comment>
<dbReference type="EMBL" id="RQGT01000042">
    <property type="protein sequence ID" value="TGM18738.1"/>
    <property type="molecule type" value="Genomic_DNA"/>
</dbReference>
<protein>
    <submittedName>
        <fullName evidence="1">Uncharacterized protein</fullName>
    </submittedName>
</protein>
<sequence length="103" mass="11868">MTEAEFWQSRMTSRKNKVGATISKYWCEELGIDKSLVSIALVVGKIREADLMKIIKKHRAKAKGAKSRTMKSYHLRMAKKKNLLLEEYAKTGILIPDDKEKKK</sequence>
<proteinExistence type="predicted"/>
<reference evidence="2" key="1">
    <citation type="journal article" date="2019" name="PLoS Negl. Trop. Dis.">
        <title>Revisiting the worldwide diversity of Leptospira species in the environment.</title>
        <authorList>
            <person name="Vincent A.T."/>
            <person name="Schiettekatte O."/>
            <person name="Bourhy P."/>
            <person name="Veyrier F.J."/>
            <person name="Picardeau M."/>
        </authorList>
    </citation>
    <scope>NUCLEOTIDE SEQUENCE [LARGE SCALE GENOMIC DNA]</scope>
    <source>
        <strain evidence="2">201702407</strain>
    </source>
</reference>
<accession>A0ABY2N920</accession>
<gene>
    <name evidence="1" type="ORF">EHQ90_06620</name>
</gene>
<dbReference type="RefSeq" id="WP_135684434.1">
    <property type="nucleotide sequence ID" value="NZ_RQEQ01000080.1"/>
</dbReference>
<evidence type="ECO:0000313" key="2">
    <source>
        <dbReference type="Proteomes" id="UP000297422"/>
    </source>
</evidence>
<dbReference type="Proteomes" id="UP000297422">
    <property type="component" value="Unassembled WGS sequence"/>
</dbReference>
<name>A0ABY2N920_9LEPT</name>